<evidence type="ECO:0000313" key="5">
    <source>
        <dbReference type="Proteomes" id="UP000010366"/>
    </source>
</evidence>
<dbReference type="GO" id="GO:0001217">
    <property type="term" value="F:DNA-binding transcription repressor activity"/>
    <property type="evidence" value="ECO:0007669"/>
    <property type="project" value="TreeGrafter"/>
</dbReference>
<dbReference type="AlphaFoldDB" id="K9UJ24"/>
<evidence type="ECO:0000259" key="3">
    <source>
        <dbReference type="PROSITE" id="PS51740"/>
    </source>
</evidence>
<accession>K9UJ24</accession>
<dbReference type="Proteomes" id="UP000010366">
    <property type="component" value="Chromosome"/>
</dbReference>
<keyword evidence="5" id="KW-1185">Reference proteome</keyword>
<dbReference type="GO" id="GO:0000976">
    <property type="term" value="F:transcription cis-regulatory region binding"/>
    <property type="evidence" value="ECO:0007669"/>
    <property type="project" value="TreeGrafter"/>
</dbReference>
<dbReference type="PANTHER" id="PTHR42182:SF1">
    <property type="entry name" value="SLL0359 PROTEIN"/>
    <property type="match status" value="1"/>
</dbReference>
<dbReference type="OrthoDB" id="512458at2"/>
<dbReference type="InterPro" id="IPR007159">
    <property type="entry name" value="SpoVT-AbrB_dom"/>
</dbReference>
<dbReference type="PANTHER" id="PTHR42182">
    <property type="entry name" value="SLL0359 PROTEIN"/>
    <property type="match status" value="1"/>
</dbReference>
<keyword evidence="1" id="KW-0238">DNA-binding</keyword>
<dbReference type="GO" id="GO:0032993">
    <property type="term" value="C:protein-DNA complex"/>
    <property type="evidence" value="ECO:0007669"/>
    <property type="project" value="TreeGrafter"/>
</dbReference>
<evidence type="ECO:0000256" key="1">
    <source>
        <dbReference type="PROSITE-ProRule" id="PRU01076"/>
    </source>
</evidence>
<sequence>MAKTKLESAPKARKNAATETATPAPKAEKSAKVAATIAAPTEVESAQTPLTGKALLQRVKELGHLAKRETAKQCGYVKTSASGGVRTDLSGFYDAVLAAKGVKLDETSRDSRGKVATYKATVHKNGQLLIGSAYTKGMGLKEGDTFTIKLGYKHIHLIQDN</sequence>
<feature type="region of interest" description="Disordered" evidence="2">
    <location>
        <begin position="1"/>
        <end position="33"/>
    </location>
</feature>
<proteinExistence type="predicted"/>
<protein>
    <recommendedName>
        <fullName evidence="3">SpoVT-AbrB domain-containing protein</fullName>
    </recommendedName>
</protein>
<dbReference type="STRING" id="1173020.Cha6605_3809"/>
<dbReference type="HOGENOM" id="CLU_144044_0_0_3"/>
<reference evidence="4 5" key="1">
    <citation type="submission" date="2012-05" db="EMBL/GenBank/DDBJ databases">
        <title>Finished chromosome of genome of Chamaesiphon sp. PCC 6605.</title>
        <authorList>
            <consortium name="US DOE Joint Genome Institute"/>
            <person name="Gugger M."/>
            <person name="Coursin T."/>
            <person name="Rippka R."/>
            <person name="Tandeau De Marsac N."/>
            <person name="Huntemann M."/>
            <person name="Wei C.-L."/>
            <person name="Han J."/>
            <person name="Detter J.C."/>
            <person name="Han C."/>
            <person name="Tapia R."/>
            <person name="Chen A."/>
            <person name="Kyrpides N."/>
            <person name="Mavromatis K."/>
            <person name="Markowitz V."/>
            <person name="Szeto E."/>
            <person name="Ivanova N."/>
            <person name="Pagani I."/>
            <person name="Pati A."/>
            <person name="Goodwin L."/>
            <person name="Nordberg H.P."/>
            <person name="Cantor M.N."/>
            <person name="Hua S.X."/>
            <person name="Woyke T."/>
            <person name="Kerfeld C.A."/>
        </authorList>
    </citation>
    <scope>NUCLEOTIDE SEQUENCE [LARGE SCALE GENOMIC DNA]</scope>
    <source>
        <strain evidence="5">ATCC 27169 / PCC 6605</strain>
    </source>
</reference>
<feature type="domain" description="SpoVT-AbrB" evidence="3">
    <location>
        <begin position="117"/>
        <end position="161"/>
    </location>
</feature>
<dbReference type="PROSITE" id="PS51740">
    <property type="entry name" value="SPOVT_ABRB"/>
    <property type="match status" value="1"/>
</dbReference>
<dbReference type="RefSeq" id="WP_015160900.1">
    <property type="nucleotide sequence ID" value="NC_019697.1"/>
</dbReference>
<dbReference type="eggNOG" id="COG2002">
    <property type="taxonomic scope" value="Bacteria"/>
</dbReference>
<feature type="compositionally biased region" description="Basic and acidic residues" evidence="2">
    <location>
        <begin position="1"/>
        <end position="10"/>
    </location>
</feature>
<dbReference type="EMBL" id="CP003600">
    <property type="protein sequence ID" value="AFY94780.1"/>
    <property type="molecule type" value="Genomic_DNA"/>
</dbReference>
<gene>
    <name evidence="4" type="ORF">Cha6605_3809</name>
</gene>
<evidence type="ECO:0000256" key="2">
    <source>
        <dbReference type="SAM" id="MobiDB-lite"/>
    </source>
</evidence>
<dbReference type="InterPro" id="IPR027360">
    <property type="entry name" value="AbrB-like"/>
</dbReference>
<name>K9UJ24_CHAP6</name>
<dbReference type="KEGG" id="cmp:Cha6605_3809"/>
<evidence type="ECO:0000313" key="4">
    <source>
        <dbReference type="EMBL" id="AFY94780.1"/>
    </source>
</evidence>
<organism evidence="4 5">
    <name type="scientific">Chamaesiphon minutus (strain ATCC 27169 / PCC 6605)</name>
    <dbReference type="NCBI Taxonomy" id="1173020"/>
    <lineage>
        <taxon>Bacteria</taxon>
        <taxon>Bacillati</taxon>
        <taxon>Cyanobacteriota</taxon>
        <taxon>Cyanophyceae</taxon>
        <taxon>Gomontiellales</taxon>
        <taxon>Chamaesiphonaceae</taxon>
        <taxon>Chamaesiphon</taxon>
    </lineage>
</organism>
<dbReference type="Pfam" id="PF14250">
    <property type="entry name" value="AbrB-like"/>
    <property type="match status" value="1"/>
</dbReference>